<feature type="chain" id="PRO_5044494212" description="Caldesmon (CDM)" evidence="2">
    <location>
        <begin position="23"/>
        <end position="149"/>
    </location>
</feature>
<protein>
    <recommendedName>
        <fullName evidence="5">Caldesmon (CDM)</fullName>
    </recommendedName>
</protein>
<gene>
    <name evidence="3" type="ORF">FUSO8_02225</name>
</gene>
<feature type="compositionally biased region" description="Basic and acidic residues" evidence="1">
    <location>
        <begin position="129"/>
        <end position="143"/>
    </location>
</feature>
<name>A0AB73C511_9FUSO</name>
<dbReference type="EMBL" id="JAAH01000027">
    <property type="protein sequence ID" value="KDE73191.1"/>
    <property type="molecule type" value="Genomic_DNA"/>
</dbReference>
<comment type="caution">
    <text evidence="3">The sequence shown here is derived from an EMBL/GenBank/DDBJ whole genome shotgun (WGS) entry which is preliminary data.</text>
</comment>
<feature type="region of interest" description="Disordered" evidence="1">
    <location>
        <begin position="66"/>
        <end position="95"/>
    </location>
</feature>
<dbReference type="RefSeq" id="WP_035906254.1">
    <property type="nucleotide sequence ID" value="NZ_JAAH01000027.1"/>
</dbReference>
<accession>A0AB73C511</accession>
<feature type="region of interest" description="Disordered" evidence="1">
    <location>
        <begin position="129"/>
        <end position="149"/>
    </location>
</feature>
<keyword evidence="2" id="KW-0732">Signal</keyword>
<organism evidence="3 4">
    <name type="scientific">Fusobacterium necrophorum DJ-2</name>
    <dbReference type="NCBI Taxonomy" id="1441737"/>
    <lineage>
        <taxon>Bacteria</taxon>
        <taxon>Fusobacteriati</taxon>
        <taxon>Fusobacteriota</taxon>
        <taxon>Fusobacteriia</taxon>
        <taxon>Fusobacteriales</taxon>
        <taxon>Fusobacteriaceae</taxon>
        <taxon>Fusobacterium</taxon>
    </lineage>
</organism>
<sequence length="149" mass="17033">MKKKLFLILFLLGLSMASYSNGDMLDEAGRKEAQKLLENVRKRIEKEEKERAKILEEERKAAEKAAKLAEEEEKEKQKAIEAARKRTGEPIIGPEAMVTGEEVDVTKMGDSKDKLIAEYLKEKERLAQEEKKNLKTPMEKLEATQKLAN</sequence>
<evidence type="ECO:0008006" key="5">
    <source>
        <dbReference type="Google" id="ProtNLM"/>
    </source>
</evidence>
<feature type="non-terminal residue" evidence="3">
    <location>
        <position position="149"/>
    </location>
</feature>
<evidence type="ECO:0000313" key="4">
    <source>
        <dbReference type="Proteomes" id="UP000027058"/>
    </source>
</evidence>
<evidence type="ECO:0000256" key="1">
    <source>
        <dbReference type="SAM" id="MobiDB-lite"/>
    </source>
</evidence>
<evidence type="ECO:0000313" key="3">
    <source>
        <dbReference type="EMBL" id="KDE73191.1"/>
    </source>
</evidence>
<evidence type="ECO:0000256" key="2">
    <source>
        <dbReference type="SAM" id="SignalP"/>
    </source>
</evidence>
<proteinExistence type="predicted"/>
<reference evidence="3 4" key="1">
    <citation type="submission" date="2014-01" db="EMBL/GenBank/DDBJ databases">
        <title>Comparative genomics of Fusobacterium necrophorum wild isolates.</title>
        <authorList>
            <person name="Kittichotirat W."/>
            <person name="Bumgarner R.E."/>
            <person name="Lawrence P."/>
        </authorList>
    </citation>
    <scope>NUCLEOTIDE SEQUENCE [LARGE SCALE GENOMIC DNA]</scope>
    <source>
        <strain evidence="3 4">DJ-2</strain>
    </source>
</reference>
<dbReference type="Proteomes" id="UP000027058">
    <property type="component" value="Unassembled WGS sequence"/>
</dbReference>
<feature type="compositionally biased region" description="Basic and acidic residues" evidence="1">
    <location>
        <begin position="66"/>
        <end position="88"/>
    </location>
</feature>
<feature type="signal peptide" evidence="2">
    <location>
        <begin position="1"/>
        <end position="22"/>
    </location>
</feature>
<dbReference type="AlphaFoldDB" id="A0AB73C511"/>